<reference evidence="1 2" key="1">
    <citation type="journal article" date="2018" name="IMA Fungus">
        <title>IMA Genome-F 9: Draft genome sequence of Annulohypoxylon stygium, Aspergillus mulundensis, Berkeleyomyces basicola (syn. Thielaviopsis basicola), Ceratocystis smalleyi, two Cercospora beticola strains, Coleophoma cylindrospora, Fusarium fracticaudum, Phialophora cf. hyalina, and Morchella septimelata.</title>
        <authorList>
            <person name="Wingfield B.D."/>
            <person name="Bills G.F."/>
            <person name="Dong Y."/>
            <person name="Huang W."/>
            <person name="Nel W.J."/>
            <person name="Swalarsk-Parry B.S."/>
            <person name="Vaghefi N."/>
            <person name="Wilken P.M."/>
            <person name="An Z."/>
            <person name="de Beer Z.W."/>
            <person name="De Vos L."/>
            <person name="Chen L."/>
            <person name="Duong T.A."/>
            <person name="Gao Y."/>
            <person name="Hammerbacher A."/>
            <person name="Kikkert J.R."/>
            <person name="Li Y."/>
            <person name="Li H."/>
            <person name="Li K."/>
            <person name="Li Q."/>
            <person name="Liu X."/>
            <person name="Ma X."/>
            <person name="Naidoo K."/>
            <person name="Pethybridge S.J."/>
            <person name="Sun J."/>
            <person name="Steenkamp E.T."/>
            <person name="van der Nest M.A."/>
            <person name="van Wyk S."/>
            <person name="Wingfield M.J."/>
            <person name="Xiong C."/>
            <person name="Yue Q."/>
            <person name="Zhang X."/>
        </authorList>
    </citation>
    <scope>NUCLEOTIDE SEQUENCE [LARGE SCALE GENOMIC DNA]</scope>
    <source>
        <strain evidence="1 2">BP5796</strain>
    </source>
</reference>
<name>A0A3D8Q777_9HELO</name>
<gene>
    <name evidence="1" type="ORF">BP5796_12714</name>
</gene>
<evidence type="ECO:0000313" key="2">
    <source>
        <dbReference type="Proteomes" id="UP000256328"/>
    </source>
</evidence>
<evidence type="ECO:0008006" key="3">
    <source>
        <dbReference type="Google" id="ProtNLM"/>
    </source>
</evidence>
<dbReference type="PANTHER" id="PTHR36978:SF4">
    <property type="entry name" value="P-LOOP CONTAINING NUCLEOSIDE TRIPHOSPHATE HYDROLASE PROTEIN"/>
    <property type="match status" value="1"/>
</dbReference>
<keyword evidence="2" id="KW-1185">Reference proteome</keyword>
<evidence type="ECO:0000313" key="1">
    <source>
        <dbReference type="EMBL" id="RDW57264.1"/>
    </source>
</evidence>
<comment type="caution">
    <text evidence="1">The sequence shown here is derived from an EMBL/GenBank/DDBJ whole genome shotgun (WGS) entry which is preliminary data.</text>
</comment>
<dbReference type="Proteomes" id="UP000256328">
    <property type="component" value="Unassembled WGS sequence"/>
</dbReference>
<dbReference type="InterPro" id="IPR040632">
    <property type="entry name" value="Sulfotransfer_4"/>
</dbReference>
<dbReference type="OrthoDB" id="408152at2759"/>
<dbReference type="SUPFAM" id="SSF52540">
    <property type="entry name" value="P-loop containing nucleoside triphosphate hydrolases"/>
    <property type="match status" value="1"/>
</dbReference>
<dbReference type="InterPro" id="IPR027417">
    <property type="entry name" value="P-loop_NTPase"/>
</dbReference>
<organism evidence="1 2">
    <name type="scientific">Coleophoma crateriformis</name>
    <dbReference type="NCBI Taxonomy" id="565419"/>
    <lineage>
        <taxon>Eukaryota</taxon>
        <taxon>Fungi</taxon>
        <taxon>Dikarya</taxon>
        <taxon>Ascomycota</taxon>
        <taxon>Pezizomycotina</taxon>
        <taxon>Leotiomycetes</taxon>
        <taxon>Helotiales</taxon>
        <taxon>Dermateaceae</taxon>
        <taxon>Coleophoma</taxon>
    </lineage>
</organism>
<proteinExistence type="predicted"/>
<sequence length="282" mass="31823">MALDRQNANITTFGLARPKTNIDRRSCKRNVPMKVLCLGLCRTGTSSLRAALLELGLDDVYHMCSVTEENPPDANLWKEAFDAKYEGIGKPYGKDEFDALLGHCMATADFPSISFAPELLAAYPDAKVILTVRDNADVWYDSVLNTIWKVSNFLRAPPRTLTQRIVQAILPKPAFNIFKYSPLGNFPEEGRQWYSDWNEEIKTLAKGREFLEFNVKQGWGPLCKFLEVEQPKTAFPRVNDSNTFKEFHHKGLWLDVQRLVGISTKLVAALGVLGLAVWLAKK</sequence>
<dbReference type="Gene3D" id="3.40.50.300">
    <property type="entry name" value="P-loop containing nucleotide triphosphate hydrolases"/>
    <property type="match status" value="1"/>
</dbReference>
<dbReference type="EMBL" id="PDLN01000023">
    <property type="protein sequence ID" value="RDW57264.1"/>
    <property type="molecule type" value="Genomic_DNA"/>
</dbReference>
<accession>A0A3D8Q777</accession>
<dbReference type="Pfam" id="PF17784">
    <property type="entry name" value="Sulfotransfer_4"/>
    <property type="match status" value="1"/>
</dbReference>
<protein>
    <recommendedName>
        <fullName evidence="3">P-loop containing nucleoside triphosphate hydrolase protein</fullName>
    </recommendedName>
</protein>
<dbReference type="AlphaFoldDB" id="A0A3D8Q777"/>
<dbReference type="PANTHER" id="PTHR36978">
    <property type="entry name" value="P-LOOP CONTAINING NUCLEOTIDE TRIPHOSPHATE HYDROLASE"/>
    <property type="match status" value="1"/>
</dbReference>